<proteinExistence type="predicted"/>
<evidence type="ECO:0000313" key="2">
    <source>
        <dbReference type="Proteomes" id="UP000654075"/>
    </source>
</evidence>
<accession>A0A813GIF5</accession>
<organism evidence="1 2">
    <name type="scientific">Polarella glacialis</name>
    <name type="common">Dinoflagellate</name>
    <dbReference type="NCBI Taxonomy" id="89957"/>
    <lineage>
        <taxon>Eukaryota</taxon>
        <taxon>Sar</taxon>
        <taxon>Alveolata</taxon>
        <taxon>Dinophyceae</taxon>
        <taxon>Suessiales</taxon>
        <taxon>Suessiaceae</taxon>
        <taxon>Polarella</taxon>
    </lineage>
</organism>
<dbReference type="AlphaFoldDB" id="A0A813GIF5"/>
<reference evidence="1" key="1">
    <citation type="submission" date="2021-02" db="EMBL/GenBank/DDBJ databases">
        <authorList>
            <person name="Dougan E. K."/>
            <person name="Rhodes N."/>
            <person name="Thang M."/>
            <person name="Chan C."/>
        </authorList>
    </citation>
    <scope>NUCLEOTIDE SEQUENCE</scope>
</reference>
<sequence length="240" mass="26642">MQAIASATIARSYKAWKKTSRRLRQQQRMEWPSLWMQPLGGSAEENQKAANCLCCCCCCCAFLSLLLSSFADTLQSNQVFSKAKLLLHCWHMRLKTRELHLLAQGLNSKHPADLLRICCRDLVTLKETTSQIAAQTPVTRGSKMSSDAKVIQTLRTASQHLRTVLPAALDGEVTYSSSAKALGDCSGLPRRQLILMIKSGFNLQSPADALRSRIQSHFRRADPARNRVPTVLACFVVVVV</sequence>
<feature type="non-terminal residue" evidence="1">
    <location>
        <position position="240"/>
    </location>
</feature>
<comment type="caution">
    <text evidence="1">The sequence shown here is derived from an EMBL/GenBank/DDBJ whole genome shotgun (WGS) entry which is preliminary data.</text>
</comment>
<dbReference type="Proteomes" id="UP000654075">
    <property type="component" value="Unassembled WGS sequence"/>
</dbReference>
<gene>
    <name evidence="1" type="ORF">PGLA1383_LOCUS39908</name>
</gene>
<dbReference type="EMBL" id="CAJNNV010027982">
    <property type="protein sequence ID" value="CAE8622463.1"/>
    <property type="molecule type" value="Genomic_DNA"/>
</dbReference>
<evidence type="ECO:0000313" key="1">
    <source>
        <dbReference type="EMBL" id="CAE8622463.1"/>
    </source>
</evidence>
<keyword evidence="2" id="KW-1185">Reference proteome</keyword>
<name>A0A813GIF5_POLGL</name>
<protein>
    <submittedName>
        <fullName evidence="1">Uncharacterized protein</fullName>
    </submittedName>
</protein>